<organism evidence="4 5">
    <name type="scientific">Remersonia thermophila</name>
    <dbReference type="NCBI Taxonomy" id="72144"/>
    <lineage>
        <taxon>Eukaryota</taxon>
        <taxon>Fungi</taxon>
        <taxon>Dikarya</taxon>
        <taxon>Ascomycota</taxon>
        <taxon>Pezizomycotina</taxon>
        <taxon>Sordariomycetes</taxon>
        <taxon>Sordariomycetidae</taxon>
        <taxon>Sordariales</taxon>
        <taxon>Sordariales incertae sedis</taxon>
        <taxon>Remersonia</taxon>
    </lineage>
</organism>
<dbReference type="Gene3D" id="3.90.1150.80">
    <property type="match status" value="1"/>
</dbReference>
<reference evidence="4 5" key="1">
    <citation type="journal article" date="2024" name="Commun. Biol.">
        <title>Comparative genomic analysis of thermophilic fungi reveals convergent evolutionary adaptations and gene losses.</title>
        <authorList>
            <person name="Steindorff A.S."/>
            <person name="Aguilar-Pontes M.V."/>
            <person name="Robinson A.J."/>
            <person name="Andreopoulos B."/>
            <person name="LaButti K."/>
            <person name="Kuo A."/>
            <person name="Mondo S."/>
            <person name="Riley R."/>
            <person name="Otillar R."/>
            <person name="Haridas S."/>
            <person name="Lipzen A."/>
            <person name="Grimwood J."/>
            <person name="Schmutz J."/>
            <person name="Clum A."/>
            <person name="Reid I.D."/>
            <person name="Moisan M.C."/>
            <person name="Butler G."/>
            <person name="Nguyen T.T.M."/>
            <person name="Dewar K."/>
            <person name="Conant G."/>
            <person name="Drula E."/>
            <person name="Henrissat B."/>
            <person name="Hansel C."/>
            <person name="Singer S."/>
            <person name="Hutchinson M.I."/>
            <person name="de Vries R.P."/>
            <person name="Natvig D.O."/>
            <person name="Powell A.J."/>
            <person name="Tsang A."/>
            <person name="Grigoriev I.V."/>
        </authorList>
    </citation>
    <scope>NUCLEOTIDE SEQUENCE [LARGE SCALE GENOMIC DNA]</scope>
    <source>
        <strain evidence="4 5">ATCC 22073</strain>
    </source>
</reference>
<sequence length="471" mass="50000">MPPKKSKPGRPPTNRVAKPAAKAPASKIRADDRLLAAAEEAAAAKKAAPAAGRGKGRKAAAAVVAAEAEEEEEDTAMTEAPATKEEPTSPPAKKKARGRPKKVAAPAKEAPASPKRGRKGAKKAEAEAPAEEPSDISETHQQDATQTDAEEDEGDEKEEEVDERDDLAELPAAQSPARQKPARDAAPTPRGVSKLPMPVASPDKAGPELRRRLGELTQKYEALEHKYRDLKEIAVKEAERNFDKLRKQSEEKSKAADQLIAALRAELAAQKEASKEASRLRKQLEQSESLTNALQNKVSDLTASLGESKSEIKSLNLKLAAARSGEAAATAAAAKVPGSAIKGSTAAARLAAAHASAASDAALAAHKKKEDLYSDLTGLIVRGVKQDAGEDTFDCLQTGRNGTLHFKLTIDTNPEDGEAHCQYTPQLDPSRDRALIAILPGYLVDEITFPQSQAGKFYARVLKALNETAEG</sequence>
<dbReference type="RefSeq" id="XP_070866497.1">
    <property type="nucleotide sequence ID" value="XM_071011604.1"/>
</dbReference>
<dbReference type="PANTHER" id="PTHR28006">
    <property type="entry name" value="MONOPOLIN COMPLEX SUBUNIT CSM1"/>
    <property type="match status" value="1"/>
</dbReference>
<comment type="caution">
    <text evidence="4">The sequence shown here is derived from an EMBL/GenBank/DDBJ whole genome shotgun (WGS) entry which is preliminary data.</text>
</comment>
<evidence type="ECO:0000256" key="2">
    <source>
        <dbReference type="SAM" id="MobiDB-lite"/>
    </source>
</evidence>
<name>A0ABR4DBP8_9PEZI</name>
<dbReference type="InterPro" id="IPR040349">
    <property type="entry name" value="Csm1/Pcs1"/>
</dbReference>
<protein>
    <recommendedName>
        <fullName evidence="3">Monopolin complex subunit Csm1/Pcs1 C-terminal domain-containing protein</fullName>
    </recommendedName>
</protein>
<feature type="compositionally biased region" description="Acidic residues" evidence="2">
    <location>
        <begin position="148"/>
        <end position="168"/>
    </location>
</feature>
<feature type="compositionally biased region" description="Low complexity" evidence="2">
    <location>
        <begin position="35"/>
        <end position="52"/>
    </location>
</feature>
<evidence type="ECO:0000313" key="5">
    <source>
        <dbReference type="Proteomes" id="UP001600064"/>
    </source>
</evidence>
<dbReference type="Pfam" id="PF12539">
    <property type="entry name" value="Csm1"/>
    <property type="match status" value="1"/>
</dbReference>
<dbReference type="Proteomes" id="UP001600064">
    <property type="component" value="Unassembled WGS sequence"/>
</dbReference>
<feature type="coiled-coil region" evidence="1">
    <location>
        <begin position="213"/>
        <end position="297"/>
    </location>
</feature>
<feature type="region of interest" description="Disordered" evidence="2">
    <location>
        <begin position="1"/>
        <end position="213"/>
    </location>
</feature>
<evidence type="ECO:0000259" key="3">
    <source>
        <dbReference type="Pfam" id="PF12539"/>
    </source>
</evidence>
<dbReference type="EMBL" id="JAZGUE010000004">
    <property type="protein sequence ID" value="KAL2267770.1"/>
    <property type="molecule type" value="Genomic_DNA"/>
</dbReference>
<keyword evidence="5" id="KW-1185">Reference proteome</keyword>
<dbReference type="InterPro" id="IPR038608">
    <property type="entry name" value="Csm1/Pcs1_C_sf"/>
</dbReference>
<dbReference type="GeneID" id="98126248"/>
<feature type="compositionally biased region" description="Acidic residues" evidence="2">
    <location>
        <begin position="67"/>
        <end position="76"/>
    </location>
</feature>
<keyword evidence="1" id="KW-0175">Coiled coil</keyword>
<dbReference type="CDD" id="cd23787">
    <property type="entry name" value="RWD_CSM1"/>
    <property type="match status" value="1"/>
</dbReference>
<feature type="compositionally biased region" description="Basic residues" evidence="2">
    <location>
        <begin position="92"/>
        <end position="102"/>
    </location>
</feature>
<dbReference type="InterPro" id="IPR020981">
    <property type="entry name" value="Csm1/Pcs1_C"/>
</dbReference>
<evidence type="ECO:0000313" key="4">
    <source>
        <dbReference type="EMBL" id="KAL2267770.1"/>
    </source>
</evidence>
<feature type="domain" description="Monopolin complex subunit Csm1/Pcs1 C-terminal" evidence="3">
    <location>
        <begin position="369"/>
        <end position="451"/>
    </location>
</feature>
<proteinExistence type="predicted"/>
<evidence type="ECO:0000256" key="1">
    <source>
        <dbReference type="SAM" id="Coils"/>
    </source>
</evidence>
<gene>
    <name evidence="4" type="ORF">VTJ83DRAFT_5047</name>
</gene>
<feature type="compositionally biased region" description="Low complexity" evidence="2">
    <location>
        <begin position="103"/>
        <end position="114"/>
    </location>
</feature>
<accession>A0ABR4DBP8</accession>
<dbReference type="PANTHER" id="PTHR28006:SF1">
    <property type="entry name" value="MONOPOLIN COMPLEX SUBUNIT CSM1"/>
    <property type="match status" value="1"/>
</dbReference>